<dbReference type="GeneID" id="25565368"/>
<dbReference type="RefSeq" id="XP_013757327.1">
    <property type="nucleotide sequence ID" value="XM_013901873.1"/>
</dbReference>
<dbReference type="EMBL" id="GL349458">
    <property type="protein sequence ID" value="KNC49833.1"/>
    <property type="molecule type" value="Genomic_DNA"/>
</dbReference>
<dbReference type="Gene3D" id="2.130.10.10">
    <property type="entry name" value="YVTN repeat-like/Quinoprotein amine dehydrogenase"/>
    <property type="match status" value="1"/>
</dbReference>
<keyword evidence="4" id="KW-1185">Reference proteome</keyword>
<proteinExistence type="predicted"/>
<name>A0A0L0DET3_THETB</name>
<organism evidence="3 4">
    <name type="scientific">Thecamonas trahens ATCC 50062</name>
    <dbReference type="NCBI Taxonomy" id="461836"/>
    <lineage>
        <taxon>Eukaryota</taxon>
        <taxon>Apusozoa</taxon>
        <taxon>Apusomonadida</taxon>
        <taxon>Apusomonadidae</taxon>
        <taxon>Thecamonas</taxon>
    </lineage>
</organism>
<dbReference type="Pfam" id="PF00400">
    <property type="entry name" value="WD40"/>
    <property type="match status" value="1"/>
</dbReference>
<dbReference type="SUPFAM" id="SSF50978">
    <property type="entry name" value="WD40 repeat-like"/>
    <property type="match status" value="1"/>
</dbReference>
<dbReference type="AlphaFoldDB" id="A0A0L0DET3"/>
<dbReference type="InterPro" id="IPR001680">
    <property type="entry name" value="WD40_rpt"/>
</dbReference>
<evidence type="ECO:0000313" key="3">
    <source>
        <dbReference type="EMBL" id="KNC49833.1"/>
    </source>
</evidence>
<keyword evidence="2" id="KW-0677">Repeat</keyword>
<evidence type="ECO:0000256" key="2">
    <source>
        <dbReference type="ARBA" id="ARBA00022737"/>
    </source>
</evidence>
<dbReference type="Proteomes" id="UP000054408">
    <property type="component" value="Unassembled WGS sequence"/>
</dbReference>
<reference evidence="3 4" key="1">
    <citation type="submission" date="2010-05" db="EMBL/GenBank/DDBJ databases">
        <title>The Genome Sequence of Thecamonas trahens ATCC 50062.</title>
        <authorList>
            <consortium name="The Broad Institute Genome Sequencing Platform"/>
            <person name="Russ C."/>
            <person name="Cuomo C."/>
            <person name="Shea T."/>
            <person name="Young S.K."/>
            <person name="Zeng Q."/>
            <person name="Koehrsen M."/>
            <person name="Haas B."/>
            <person name="Borodovsky M."/>
            <person name="Guigo R."/>
            <person name="Alvarado L."/>
            <person name="Berlin A."/>
            <person name="Bochicchio J."/>
            <person name="Borenstein D."/>
            <person name="Chapman S."/>
            <person name="Chen Z."/>
            <person name="Freedman E."/>
            <person name="Gellesch M."/>
            <person name="Goldberg J."/>
            <person name="Griggs A."/>
            <person name="Gujja S."/>
            <person name="Heilman E."/>
            <person name="Heiman D."/>
            <person name="Hepburn T."/>
            <person name="Howarth C."/>
            <person name="Jen D."/>
            <person name="Larson L."/>
            <person name="Mehta T."/>
            <person name="Park D."/>
            <person name="Pearson M."/>
            <person name="Roberts A."/>
            <person name="Saif S."/>
            <person name="Shenoy N."/>
            <person name="Sisk P."/>
            <person name="Stolte C."/>
            <person name="Sykes S."/>
            <person name="Thomson T."/>
            <person name="Walk T."/>
            <person name="White J."/>
            <person name="Yandava C."/>
            <person name="Burger G."/>
            <person name="Gray M.W."/>
            <person name="Holland P.W.H."/>
            <person name="King N."/>
            <person name="Lang F.B.F."/>
            <person name="Roger A.J."/>
            <person name="Ruiz-Trillo I."/>
            <person name="Lander E."/>
            <person name="Nusbaum C."/>
        </authorList>
    </citation>
    <scope>NUCLEOTIDE SEQUENCE [LARGE SCALE GENOMIC DNA]</scope>
    <source>
        <strain evidence="3 4">ATCC 50062</strain>
    </source>
</reference>
<dbReference type="InterPro" id="IPR015943">
    <property type="entry name" value="WD40/YVTN_repeat-like_dom_sf"/>
</dbReference>
<dbReference type="OMA" id="CLWKYNY"/>
<dbReference type="STRING" id="461836.A0A0L0DET3"/>
<dbReference type="PANTHER" id="PTHR10971">
    <property type="entry name" value="MRNA EXPORT FACTOR AND BUB3"/>
    <property type="match status" value="1"/>
</dbReference>
<dbReference type="eggNOG" id="ENOG502QRKB">
    <property type="taxonomic scope" value="Eukaryota"/>
</dbReference>
<gene>
    <name evidence="3" type="ORF">AMSG_06114</name>
</gene>
<sequence>MAAASDTPQILTHIAHSVTYTVFDTKWVPRSARAVGVGQTARGRGIIQVYSLGKKGTLQVEAETGKAAGFKCATFAASALEDRFLATGDFSGRLAVWDLDHPELPVYAASAHDGIVNAIDGIGGVLGAGAPEIVTGGRDGVAKVWDTRQKNEPVLALKPAAGSDTRDCWAVAFGNAYSDEERTVVTGYDNGDVKMFDLRMSKLVWETNVANGVCHLAFDRPDIEMNKLYVSTLESKLRVYDMRTFSEDLGYAHVTHADSDCTVWRSAPLPQDRDVFMAAYGNGSLSLCKYKYPDKRSETDAQGKPVGVAGSVIPLASASISTQPIHCFDWSADKRGLCVFGSFDQCIRVGIVTRLEVV</sequence>
<evidence type="ECO:0000313" key="4">
    <source>
        <dbReference type="Proteomes" id="UP000054408"/>
    </source>
</evidence>
<dbReference type="InterPro" id="IPR036322">
    <property type="entry name" value="WD40_repeat_dom_sf"/>
</dbReference>
<keyword evidence="1" id="KW-0853">WD repeat</keyword>
<dbReference type="OrthoDB" id="10248252at2759"/>
<accession>A0A0L0DET3</accession>
<protein>
    <submittedName>
        <fullName evidence="3">WD repeat-containing protein 92</fullName>
    </submittedName>
</protein>
<evidence type="ECO:0000256" key="1">
    <source>
        <dbReference type="ARBA" id="ARBA00022574"/>
    </source>
</evidence>